<dbReference type="InterPro" id="IPR002104">
    <property type="entry name" value="Integrase_catalytic"/>
</dbReference>
<keyword evidence="2" id="KW-0233">DNA recombination</keyword>
<dbReference type="EMBL" id="CP147711">
    <property type="protein sequence ID" value="WXC77567.1"/>
    <property type="molecule type" value="Genomic_DNA"/>
</dbReference>
<reference evidence="4" key="2">
    <citation type="submission" date="2024-03" db="EMBL/GenBank/DDBJ databases">
        <authorList>
            <person name="Bromfield E.S.P."/>
            <person name="Cloutier S."/>
        </authorList>
    </citation>
    <scope>NUCLEOTIDE SEQUENCE</scope>
    <source>
        <strain evidence="4">5S5</strain>
    </source>
</reference>
<gene>
    <name evidence="4" type="ORF">WDK88_29575</name>
</gene>
<keyword evidence="1" id="KW-0238">DNA-binding</keyword>
<evidence type="ECO:0000256" key="1">
    <source>
        <dbReference type="ARBA" id="ARBA00023125"/>
    </source>
</evidence>
<dbReference type="InterPro" id="IPR010998">
    <property type="entry name" value="Integrase_recombinase_N"/>
</dbReference>
<dbReference type="RefSeq" id="WP_338833540.1">
    <property type="nucleotide sequence ID" value="NZ_CP147711.1"/>
</dbReference>
<dbReference type="SUPFAM" id="SSF56349">
    <property type="entry name" value="DNA breaking-rejoining enzymes"/>
    <property type="match status" value="1"/>
</dbReference>
<sequence>MGLTAYLPVSGTLPGHQHRTLTQKWPAASAPAYSKPEPRLKLAPQRKPYFVTVASGIALGYRRLAGAGSWNVRCADGKGGNWVKSLDAFADDHEDSDGSHILTFWEACDRAKALARGTDADTGRPSTVDEALTDYAADLVVRGAKAGNASHPRHHLTASLLSKPVSMLAVKELRHWRNALLTNGVKASTINRMCKALKAALNLADSHDDRITNAKAWTTGLAAIPEDDDTGSNIVLSDDQRRDVVSIAYDEAITAPYGVDAARFGVYVEVHAATGARSGQIALLDVGDLHAGKEPKLMMPSSLKGKNRKTRTRKPIPIAPSLAKRLKALAAGRDASEPLLPMNSEGERWSSAEHRRPFAAAAKAAKLPTGATAYALRHTAITRALLAGVPVRLVASSFDTSVAMIEKTYSKHIAHHGDEQMRRAVFDADAPAAGNVVRLQR</sequence>
<accession>A0ABZ2NRS1</accession>
<dbReference type="InterPro" id="IPR013762">
    <property type="entry name" value="Integrase-like_cat_sf"/>
</dbReference>
<evidence type="ECO:0000256" key="2">
    <source>
        <dbReference type="ARBA" id="ARBA00023172"/>
    </source>
</evidence>
<proteinExistence type="predicted"/>
<feature type="domain" description="Tyr recombinase" evidence="3">
    <location>
        <begin position="235"/>
        <end position="427"/>
    </location>
</feature>
<name>A0ABZ2NRS1_9BRAD</name>
<dbReference type="Proteomes" id="UP001432046">
    <property type="component" value="Chromosome"/>
</dbReference>
<reference evidence="4" key="1">
    <citation type="journal article" date="2021" name="Int. J. Syst. Evol. Microbiol.">
        <title>Bradyrhizobium septentrionale sp. nov. (sv. septentrionale) and Bradyrhizobium quebecense sp. nov. (sv. septentrionale) associated with legumes native to Canada possess rearranged symbiosis genes and numerous insertion sequences.</title>
        <authorList>
            <person name="Bromfield E.S.P."/>
            <person name="Cloutier S."/>
        </authorList>
    </citation>
    <scope>NUCLEOTIDE SEQUENCE</scope>
    <source>
        <strain evidence="4">5S5</strain>
    </source>
</reference>
<evidence type="ECO:0000259" key="3">
    <source>
        <dbReference type="PROSITE" id="PS51898"/>
    </source>
</evidence>
<dbReference type="PROSITE" id="PS51898">
    <property type="entry name" value="TYR_RECOMBINASE"/>
    <property type="match status" value="1"/>
</dbReference>
<protein>
    <submittedName>
        <fullName evidence="4">Tyrosine-type recombinase/integrase</fullName>
    </submittedName>
</protein>
<dbReference type="Pfam" id="PF00589">
    <property type="entry name" value="Phage_integrase"/>
    <property type="match status" value="1"/>
</dbReference>
<dbReference type="Gene3D" id="1.10.443.10">
    <property type="entry name" value="Intergrase catalytic core"/>
    <property type="match status" value="1"/>
</dbReference>
<dbReference type="Gene3D" id="1.10.150.130">
    <property type="match status" value="1"/>
</dbReference>
<organism evidence="4 5">
    <name type="scientific">Bradyrhizobium septentrionale</name>
    <dbReference type="NCBI Taxonomy" id="1404411"/>
    <lineage>
        <taxon>Bacteria</taxon>
        <taxon>Pseudomonadati</taxon>
        <taxon>Pseudomonadota</taxon>
        <taxon>Alphaproteobacteria</taxon>
        <taxon>Hyphomicrobiales</taxon>
        <taxon>Nitrobacteraceae</taxon>
        <taxon>Bradyrhizobium</taxon>
    </lineage>
</organism>
<evidence type="ECO:0000313" key="5">
    <source>
        <dbReference type="Proteomes" id="UP001432046"/>
    </source>
</evidence>
<keyword evidence="5" id="KW-1185">Reference proteome</keyword>
<evidence type="ECO:0000313" key="4">
    <source>
        <dbReference type="EMBL" id="WXC77567.1"/>
    </source>
</evidence>
<dbReference type="InterPro" id="IPR011010">
    <property type="entry name" value="DNA_brk_join_enz"/>
</dbReference>